<evidence type="ECO:0000313" key="6">
    <source>
        <dbReference type="Proteomes" id="UP000663505"/>
    </source>
</evidence>
<keyword evidence="1 3" id="KW-0963">Cytoplasm</keyword>
<dbReference type="InterPro" id="IPR000037">
    <property type="entry name" value="SsrA-bd_prot"/>
</dbReference>
<comment type="function">
    <text evidence="3">Required for rescue of stalled ribosomes mediated by trans-translation. Binds to transfer-messenger RNA (tmRNA), required for stable association of tmRNA with ribosomes. tmRNA and SmpB together mimic tRNA shape, replacing the anticodon stem-loop with SmpB. tmRNA is encoded by the ssrA gene; the 2 termini fold to resemble tRNA(Ala) and it encodes a 'tag peptide', a short internal open reading frame. During trans-translation Ala-aminoacylated tmRNA acts like a tRNA, entering the A-site of stalled ribosomes, displacing the stalled mRNA. The ribosome then switches to translate the ORF on the tmRNA; the nascent peptide is terminated with the 'tag peptide' encoded by the tmRNA and targeted for degradation. The ribosome is freed to recommence translation, which seems to be the essential function of trans-translation.</text>
</comment>
<dbReference type="Pfam" id="PF01668">
    <property type="entry name" value="SmpB"/>
    <property type="match status" value="1"/>
</dbReference>
<dbReference type="PANTHER" id="PTHR30308:SF2">
    <property type="entry name" value="SSRA-BINDING PROTEIN"/>
    <property type="match status" value="1"/>
</dbReference>
<dbReference type="PANTHER" id="PTHR30308">
    <property type="entry name" value="TMRNA-BINDING COMPONENT OF TRANS-TRANSLATION TAGGING COMPLEX"/>
    <property type="match status" value="1"/>
</dbReference>
<keyword evidence="2 3" id="KW-0694">RNA-binding</keyword>
<dbReference type="GO" id="GO:0070929">
    <property type="term" value="P:trans-translation"/>
    <property type="evidence" value="ECO:0007669"/>
    <property type="project" value="UniProtKB-UniRule"/>
</dbReference>
<dbReference type="NCBIfam" id="NF003843">
    <property type="entry name" value="PRK05422.1"/>
    <property type="match status" value="1"/>
</dbReference>
<keyword evidence="6" id="KW-1185">Reference proteome</keyword>
<comment type="subcellular location">
    <subcellularLocation>
        <location evidence="3">Cytoplasm</location>
    </subcellularLocation>
    <text evidence="3">The tmRNA-SmpB complex associates with stalled 70S ribosomes.</text>
</comment>
<evidence type="ECO:0000256" key="2">
    <source>
        <dbReference type="ARBA" id="ARBA00022884"/>
    </source>
</evidence>
<dbReference type="GO" id="GO:0070930">
    <property type="term" value="P:trans-translation-dependent protein tagging"/>
    <property type="evidence" value="ECO:0007669"/>
    <property type="project" value="TreeGrafter"/>
</dbReference>
<dbReference type="RefSeq" id="WP_206657922.1">
    <property type="nucleotide sequence ID" value="NZ_CP071182.1"/>
</dbReference>
<evidence type="ECO:0000256" key="3">
    <source>
        <dbReference type="HAMAP-Rule" id="MF_00023"/>
    </source>
</evidence>
<dbReference type="InterPro" id="IPR023620">
    <property type="entry name" value="SmpB"/>
</dbReference>
<dbReference type="HAMAP" id="MF_00023">
    <property type="entry name" value="SmpB"/>
    <property type="match status" value="1"/>
</dbReference>
<dbReference type="AlphaFoldDB" id="A0A9X7W0R3"/>
<dbReference type="EMBL" id="CP071182">
    <property type="protein sequence ID" value="QSO48591.1"/>
    <property type="molecule type" value="Genomic_DNA"/>
</dbReference>
<dbReference type="CDD" id="cd09294">
    <property type="entry name" value="SmpB"/>
    <property type="match status" value="1"/>
</dbReference>
<dbReference type="InterPro" id="IPR020081">
    <property type="entry name" value="SsrA-bd_prot_CS"/>
</dbReference>
<protein>
    <recommendedName>
        <fullName evidence="3">SsrA-binding protein</fullName>
    </recommendedName>
    <alternativeName>
        <fullName evidence="3">Small protein B</fullName>
    </alternativeName>
</protein>
<dbReference type="NCBIfam" id="TIGR00086">
    <property type="entry name" value="smpB"/>
    <property type="match status" value="1"/>
</dbReference>
<dbReference type="SUPFAM" id="SSF74982">
    <property type="entry name" value="Small protein B (SmpB)"/>
    <property type="match status" value="1"/>
</dbReference>
<feature type="region of interest" description="Disordered" evidence="4">
    <location>
        <begin position="135"/>
        <end position="155"/>
    </location>
</feature>
<accession>A0A9X7W0R3</accession>
<gene>
    <name evidence="3 5" type="primary">smpB</name>
    <name evidence="5" type="ORF">JZ786_06320</name>
</gene>
<organism evidence="5 6">
    <name type="scientific">Alicyclobacillus mengziensis</name>
    <dbReference type="NCBI Taxonomy" id="2931921"/>
    <lineage>
        <taxon>Bacteria</taxon>
        <taxon>Bacillati</taxon>
        <taxon>Bacillota</taxon>
        <taxon>Bacilli</taxon>
        <taxon>Bacillales</taxon>
        <taxon>Alicyclobacillaceae</taxon>
        <taxon>Alicyclobacillus</taxon>
    </lineage>
</organism>
<dbReference type="PROSITE" id="PS01317">
    <property type="entry name" value="SSRP"/>
    <property type="match status" value="1"/>
</dbReference>
<name>A0A9X7W0R3_9BACL</name>
<evidence type="ECO:0000256" key="1">
    <source>
        <dbReference type="ARBA" id="ARBA00022490"/>
    </source>
</evidence>
<proteinExistence type="inferred from homology"/>
<reference evidence="5 6" key="1">
    <citation type="submission" date="2021-02" db="EMBL/GenBank/DDBJ databases">
        <title>Alicyclobacillus curvatus sp. nov. and Alicyclobacillus mengziensis sp. nov., two acidophilic bacteria isolated from acid mine drainage.</title>
        <authorList>
            <person name="Huang Y."/>
        </authorList>
    </citation>
    <scope>NUCLEOTIDE SEQUENCE [LARGE SCALE GENOMIC DNA]</scope>
    <source>
        <strain evidence="5 6">S30H14</strain>
    </source>
</reference>
<dbReference type="GO" id="GO:0003723">
    <property type="term" value="F:RNA binding"/>
    <property type="evidence" value="ECO:0007669"/>
    <property type="project" value="UniProtKB-UniRule"/>
</dbReference>
<evidence type="ECO:0000313" key="5">
    <source>
        <dbReference type="EMBL" id="QSO48591.1"/>
    </source>
</evidence>
<sequence>MGKGQDGKSLAQNRKAYHDYFIEDTYEAGIVLFGTEIKSIRKGSANLRDAYAQVQNGEVWLYNMHVSPYEQGNRFNHEPMRPRKLLLHKSEIAKLIGAVKEQGYTLIPTKLYIRNGYCKIELGLAKGKKLYDKRESAKKRDANREIQRALRDRNR</sequence>
<dbReference type="Gene3D" id="2.40.280.10">
    <property type="match status" value="1"/>
</dbReference>
<evidence type="ECO:0000256" key="4">
    <source>
        <dbReference type="SAM" id="MobiDB-lite"/>
    </source>
</evidence>
<comment type="similarity">
    <text evidence="3">Belongs to the SmpB family.</text>
</comment>
<dbReference type="Proteomes" id="UP000663505">
    <property type="component" value="Chromosome"/>
</dbReference>
<dbReference type="KEGG" id="afx:JZ786_06320"/>
<dbReference type="GO" id="GO:0005829">
    <property type="term" value="C:cytosol"/>
    <property type="evidence" value="ECO:0007669"/>
    <property type="project" value="TreeGrafter"/>
</dbReference>